<evidence type="ECO:0000313" key="6">
    <source>
        <dbReference type="Proteomes" id="UP000199199"/>
    </source>
</evidence>
<dbReference type="Pfam" id="PF24034">
    <property type="entry name" value="DUF7343"/>
    <property type="match status" value="1"/>
</dbReference>
<accession>A0A1I6PXZ2</accession>
<feature type="compositionally biased region" description="Basic and acidic residues" evidence="1">
    <location>
        <begin position="319"/>
        <end position="332"/>
    </location>
</feature>
<keyword evidence="2" id="KW-0812">Transmembrane</keyword>
<dbReference type="EMBL" id="FOZS01000001">
    <property type="protein sequence ID" value="SFS45097.1"/>
    <property type="molecule type" value="Genomic_DNA"/>
</dbReference>
<dbReference type="InterPro" id="IPR055767">
    <property type="entry name" value="DUF7343"/>
</dbReference>
<proteinExistence type="predicted"/>
<dbReference type="RefSeq" id="WP_245779385.1">
    <property type="nucleotide sequence ID" value="NZ_FOZS01000001.1"/>
</dbReference>
<feature type="region of interest" description="Disordered" evidence="1">
    <location>
        <begin position="312"/>
        <end position="344"/>
    </location>
</feature>
<reference evidence="6" key="1">
    <citation type="submission" date="2016-10" db="EMBL/GenBank/DDBJ databases">
        <authorList>
            <person name="Varghese N."/>
            <person name="Submissions S."/>
        </authorList>
    </citation>
    <scope>NUCLEOTIDE SEQUENCE [LARGE SCALE GENOMIC DNA]</scope>
    <source>
        <strain evidence="6">DSM 22427</strain>
    </source>
</reference>
<evidence type="ECO:0000259" key="3">
    <source>
        <dbReference type="Pfam" id="PF24034"/>
    </source>
</evidence>
<feature type="transmembrane region" description="Helical" evidence="2">
    <location>
        <begin position="252"/>
        <end position="274"/>
    </location>
</feature>
<evidence type="ECO:0008006" key="7">
    <source>
        <dbReference type="Google" id="ProtNLM"/>
    </source>
</evidence>
<organism evidence="5 6">
    <name type="scientific">Halostagnicola kamekurae</name>
    <dbReference type="NCBI Taxonomy" id="619731"/>
    <lineage>
        <taxon>Archaea</taxon>
        <taxon>Methanobacteriati</taxon>
        <taxon>Methanobacteriota</taxon>
        <taxon>Stenosarchaea group</taxon>
        <taxon>Halobacteria</taxon>
        <taxon>Halobacteriales</taxon>
        <taxon>Natrialbaceae</taxon>
        <taxon>Halostagnicola</taxon>
    </lineage>
</organism>
<feature type="region of interest" description="Disordered" evidence="1">
    <location>
        <begin position="29"/>
        <end position="58"/>
    </location>
</feature>
<feature type="compositionally biased region" description="Acidic residues" evidence="1">
    <location>
        <begin position="333"/>
        <end position="342"/>
    </location>
</feature>
<feature type="compositionally biased region" description="Low complexity" evidence="1">
    <location>
        <begin position="29"/>
        <end position="38"/>
    </location>
</feature>
<keyword evidence="6" id="KW-1185">Reference proteome</keyword>
<dbReference type="Pfam" id="PF24036">
    <property type="entry name" value="DUF7345"/>
    <property type="match status" value="1"/>
</dbReference>
<feature type="compositionally biased region" description="Polar residues" evidence="1">
    <location>
        <begin position="43"/>
        <end position="55"/>
    </location>
</feature>
<name>A0A1I6PXZ2_9EURY</name>
<dbReference type="Proteomes" id="UP000199199">
    <property type="component" value="Unassembled WGS sequence"/>
</dbReference>
<keyword evidence="2" id="KW-0472">Membrane</keyword>
<keyword evidence="2" id="KW-1133">Transmembrane helix</keyword>
<sequence>MRLSTALTLALVALLTASTLGTVAAAPTVASPTGTASAGPQYDVSSIPQDSNVSVDTADPKQVFRLNITESGDAEWTVEHRFVLAGDDEAEQFEEFAADRVDNTYPIDAFEQASDIAEDSIGRNMSIENDHWNEPRFEPPTEAELETLENDDDIAADNASVGVISYSFTWTNFGYVDGDRVYVNDVFEDEHGDPLPYLSSNQQLVIQTPQGYEAATPGDENGTYVWDGPVELDEEPDLVFLSSGGSPLFQNLGWIGGVFAVLAVAFGVSGYLLAQRRSEIEPLIERIPEINVPGTDSSHGSEAVTDGDSLSIAGSARASNDRSASDGSRDAELEFSENDEVDPSLLSDEERVHRMLSKNGGRMKQATIVKETGWSNAKVSQLLSKMDDDDEIEKLRIGRENLITHPEVDPTEID</sequence>
<evidence type="ECO:0000259" key="4">
    <source>
        <dbReference type="Pfam" id="PF24036"/>
    </source>
</evidence>
<dbReference type="InterPro" id="IPR055769">
    <property type="entry name" value="DUF7345"/>
</dbReference>
<dbReference type="AlphaFoldDB" id="A0A1I6PXZ2"/>
<feature type="domain" description="DUF7345" evidence="4">
    <location>
        <begin position="66"/>
        <end position="212"/>
    </location>
</feature>
<evidence type="ECO:0000256" key="2">
    <source>
        <dbReference type="SAM" id="Phobius"/>
    </source>
</evidence>
<evidence type="ECO:0000313" key="5">
    <source>
        <dbReference type="EMBL" id="SFS45097.1"/>
    </source>
</evidence>
<protein>
    <recommendedName>
        <fullName evidence="7">IclR helix-turn-helix domain-containing protein</fullName>
    </recommendedName>
</protein>
<gene>
    <name evidence="5" type="ORF">SAMN04488556_0861</name>
</gene>
<feature type="domain" description="DUF7343" evidence="3">
    <location>
        <begin position="345"/>
        <end position="406"/>
    </location>
</feature>
<evidence type="ECO:0000256" key="1">
    <source>
        <dbReference type="SAM" id="MobiDB-lite"/>
    </source>
</evidence>